<reference evidence="8" key="1">
    <citation type="submission" date="2016-11" db="EMBL/GenBank/DDBJ databases">
        <authorList>
            <person name="Varghese N."/>
            <person name="Submissions S."/>
        </authorList>
    </citation>
    <scope>NUCLEOTIDE SEQUENCE [LARGE SCALE GENOMIC DNA]</scope>
    <source>
        <strain evidence="8">DSM 21264</strain>
    </source>
</reference>
<evidence type="ECO:0000256" key="5">
    <source>
        <dbReference type="PIRSR" id="PIRSR001111-50"/>
    </source>
</evidence>
<evidence type="ECO:0000313" key="7">
    <source>
        <dbReference type="EMBL" id="SHG09443.1"/>
    </source>
</evidence>
<dbReference type="GO" id="GO:0008908">
    <property type="term" value="F:isochorismatase activity"/>
    <property type="evidence" value="ECO:0007669"/>
    <property type="project" value="UniProtKB-EC"/>
</dbReference>
<comment type="cofactor">
    <cofactor evidence="5">
        <name>pantetheine 4'-phosphate</name>
        <dbReference type="ChEBI" id="CHEBI:47942"/>
    </cofactor>
    <text evidence="5">Binds 1 phosphopantetheine covalently.</text>
</comment>
<dbReference type="Gene3D" id="3.40.50.850">
    <property type="entry name" value="Isochorismatase-like"/>
    <property type="match status" value="1"/>
</dbReference>
<evidence type="ECO:0000256" key="1">
    <source>
        <dbReference type="ARBA" id="ARBA00004924"/>
    </source>
</evidence>
<dbReference type="PRINTS" id="PR01398">
    <property type="entry name" value="ISCHRISMTASE"/>
</dbReference>
<feature type="domain" description="Carrier" evidence="6">
    <location>
        <begin position="221"/>
        <end position="294"/>
    </location>
</feature>
<protein>
    <recommendedName>
        <fullName evidence="2">isochorismatase</fullName>
        <ecNumber evidence="2">3.3.2.1</ecNumber>
    </recommendedName>
</protein>
<evidence type="ECO:0000256" key="3">
    <source>
        <dbReference type="ARBA" id="ARBA00022801"/>
    </source>
</evidence>
<dbReference type="InterPro" id="IPR016291">
    <property type="entry name" value="Isochorismatase"/>
</dbReference>
<keyword evidence="3" id="KW-0378">Hydrolase</keyword>
<dbReference type="Proteomes" id="UP000184159">
    <property type="component" value="Unassembled WGS sequence"/>
</dbReference>
<dbReference type="GO" id="GO:0016829">
    <property type="term" value="F:lyase activity"/>
    <property type="evidence" value="ECO:0007669"/>
    <property type="project" value="UniProtKB-KW"/>
</dbReference>
<dbReference type="SUPFAM" id="SSF52499">
    <property type="entry name" value="Isochorismatase-like hydrolases"/>
    <property type="match status" value="1"/>
</dbReference>
<keyword evidence="5" id="KW-0597">Phosphoprotein</keyword>
<dbReference type="Pfam" id="PF00857">
    <property type="entry name" value="Isochorismatase"/>
    <property type="match status" value="1"/>
</dbReference>
<name>A0A1M5H0D0_VIBGA</name>
<dbReference type="PANTHER" id="PTHR43540">
    <property type="entry name" value="PEROXYUREIDOACRYLATE/UREIDOACRYLATE AMIDOHYDROLASE-RELATED"/>
    <property type="match status" value="1"/>
</dbReference>
<evidence type="ECO:0000313" key="8">
    <source>
        <dbReference type="Proteomes" id="UP000184159"/>
    </source>
</evidence>
<keyword evidence="8" id="KW-1185">Reference proteome</keyword>
<accession>A0A1M5H0D0</accession>
<organism evidence="7 8">
    <name type="scientific">Vibrio gazogenes DSM 21264 = NBRC 103151</name>
    <dbReference type="NCBI Taxonomy" id="1123492"/>
    <lineage>
        <taxon>Bacteria</taxon>
        <taxon>Pseudomonadati</taxon>
        <taxon>Pseudomonadota</taxon>
        <taxon>Gammaproteobacteria</taxon>
        <taxon>Vibrionales</taxon>
        <taxon>Vibrionaceae</taxon>
        <taxon>Vibrio</taxon>
    </lineage>
</organism>
<dbReference type="EC" id="3.3.2.1" evidence="2"/>
<evidence type="ECO:0000256" key="2">
    <source>
        <dbReference type="ARBA" id="ARBA00012100"/>
    </source>
</evidence>
<dbReference type="Gene3D" id="1.10.1200.10">
    <property type="entry name" value="ACP-like"/>
    <property type="match status" value="1"/>
</dbReference>
<feature type="modified residue" description="O-(pantetheine 4'-phosphoryl)serine" evidence="5">
    <location>
        <position position="255"/>
    </location>
</feature>
<evidence type="ECO:0000256" key="4">
    <source>
        <dbReference type="ARBA" id="ARBA00048590"/>
    </source>
</evidence>
<dbReference type="PANTHER" id="PTHR43540:SF3">
    <property type="entry name" value="ENTEROBACTIN SYNTHASE COMPONENT B"/>
    <property type="match status" value="1"/>
</dbReference>
<gene>
    <name evidence="7" type="ORF">SAMN02745781_03952</name>
</gene>
<sequence length="299" mass="33505">MAIPKIAAYPIPTSDSFPVNKVNWQLDAKRAVLLIHDMQDYFINFFDKKAEPVPALIQHIQSIKQAASTAGIPVVYTAQPANQDPQERALLTDFWGAGLTQDTAIITDVAPQDNDVTYTKWRYSAFKKTPLLEWMNDTGRDQLIIVGVYAHIGVLSTALDAFMLDIQPFVVGDAVADFSLADHQYALQFITGRAGSVKSTQRVIEEIQHSVQSFTPTVLDMIDLDTMQQDVAEILDLDVEEIDVDENLMLLGLDSIRAMSLFEKWRKQGVDVTFSEVIQKVTLRAWWQTMEAAQTRAVA</sequence>
<comment type="catalytic activity">
    <reaction evidence="4">
        <text>isochorismate + H2O = (2S,3S)-2,3-dihydroxy-2,3-dihydrobenzoate + pyruvate</text>
        <dbReference type="Rhea" id="RHEA:11112"/>
        <dbReference type="ChEBI" id="CHEBI:15361"/>
        <dbReference type="ChEBI" id="CHEBI:15377"/>
        <dbReference type="ChEBI" id="CHEBI:29780"/>
        <dbReference type="ChEBI" id="CHEBI:58764"/>
        <dbReference type="EC" id="3.3.2.1"/>
    </reaction>
</comment>
<comment type="pathway">
    <text evidence="1">Siderophore biosynthesis.</text>
</comment>
<dbReference type="Pfam" id="PF00550">
    <property type="entry name" value="PP-binding"/>
    <property type="match status" value="1"/>
</dbReference>
<dbReference type="EMBL" id="FQUH01000028">
    <property type="protein sequence ID" value="SHG09443.1"/>
    <property type="molecule type" value="Genomic_DNA"/>
</dbReference>
<dbReference type="PROSITE" id="PS50075">
    <property type="entry name" value="CARRIER"/>
    <property type="match status" value="1"/>
</dbReference>
<keyword evidence="7" id="KW-0456">Lyase</keyword>
<dbReference type="PIRSF" id="PIRSF001111">
    <property type="entry name" value="Isochorismatase"/>
    <property type="match status" value="1"/>
</dbReference>
<keyword evidence="5" id="KW-0596">Phosphopantetheine</keyword>
<dbReference type="SUPFAM" id="SSF47336">
    <property type="entry name" value="ACP-like"/>
    <property type="match status" value="1"/>
</dbReference>
<proteinExistence type="predicted"/>
<dbReference type="AlphaFoldDB" id="A0A1M5H0D0"/>
<evidence type="ECO:0000259" key="6">
    <source>
        <dbReference type="PROSITE" id="PS50075"/>
    </source>
</evidence>
<dbReference type="InterPro" id="IPR050272">
    <property type="entry name" value="Isochorismatase-like_hydrls"/>
</dbReference>
<dbReference type="InterPro" id="IPR036736">
    <property type="entry name" value="ACP-like_sf"/>
</dbReference>
<dbReference type="InterPro" id="IPR000868">
    <property type="entry name" value="Isochorismatase-like_dom"/>
</dbReference>
<dbReference type="InterPro" id="IPR036380">
    <property type="entry name" value="Isochorismatase-like_sf"/>
</dbReference>
<dbReference type="InterPro" id="IPR009081">
    <property type="entry name" value="PP-bd_ACP"/>
</dbReference>
<dbReference type="RefSeq" id="WP_072963261.1">
    <property type="nucleotide sequence ID" value="NZ_FQUH01000028.1"/>
</dbReference>